<dbReference type="Proteomes" id="UP000243197">
    <property type="component" value="Chromosome"/>
</dbReference>
<dbReference type="Pfam" id="PF01225">
    <property type="entry name" value="Mur_ligase"/>
    <property type="match status" value="1"/>
</dbReference>
<keyword evidence="2 10" id="KW-0436">Ligase</keyword>
<dbReference type="InterPro" id="IPR013221">
    <property type="entry name" value="Mur_ligase_cen"/>
</dbReference>
<evidence type="ECO:0000256" key="3">
    <source>
        <dbReference type="ARBA" id="ARBA00022618"/>
    </source>
</evidence>
<organism evidence="15 16">
    <name type="scientific">Ichthyobacterium seriolicida</name>
    <dbReference type="NCBI Taxonomy" id="242600"/>
    <lineage>
        <taxon>Bacteria</taxon>
        <taxon>Pseudomonadati</taxon>
        <taxon>Bacteroidota</taxon>
        <taxon>Flavobacteriia</taxon>
        <taxon>Flavobacteriales</taxon>
        <taxon>Ichthyobacteriaceae</taxon>
        <taxon>Ichthyobacterium</taxon>
    </lineage>
</organism>
<keyword evidence="1 10" id="KW-0963">Cytoplasm</keyword>
<dbReference type="InterPro" id="IPR051046">
    <property type="entry name" value="MurCDEF_CellWall_CoF430Synth"/>
</dbReference>
<evidence type="ECO:0000256" key="10">
    <source>
        <dbReference type="HAMAP-Rule" id="MF_02019"/>
    </source>
</evidence>
<gene>
    <name evidence="10" type="primary">murF</name>
    <name evidence="15" type="ORF">JBKA6_1397</name>
</gene>
<dbReference type="InterPro" id="IPR000713">
    <property type="entry name" value="Mur_ligase_N"/>
</dbReference>
<keyword evidence="8 10" id="KW-0131">Cell cycle</keyword>
<dbReference type="HAMAP" id="MF_02019">
    <property type="entry name" value="MurF"/>
    <property type="match status" value="1"/>
</dbReference>
<comment type="similarity">
    <text evidence="10">Belongs to the MurCDEF family. MurF subfamily.</text>
</comment>
<reference evidence="15 16" key="1">
    <citation type="submission" date="2014-03" db="EMBL/GenBank/DDBJ databases">
        <title>complete genome sequence of Flavobacteriaceae bacterium JBKA-6.</title>
        <authorList>
            <person name="Takano T."/>
            <person name="Nakamura Y."/>
            <person name="Takuma S."/>
            <person name="Yasuike M."/>
            <person name="Matsuyama T."/>
            <person name="Sakai T."/>
            <person name="Fujiwara A."/>
            <person name="Kimoto K."/>
            <person name="Fukuda Y."/>
            <person name="Kondo H."/>
            <person name="Hirono I."/>
            <person name="Nakayasu C."/>
        </authorList>
    </citation>
    <scope>NUCLEOTIDE SEQUENCE [LARGE SCALE GENOMIC DNA]</scope>
    <source>
        <strain evidence="15 16">JBKA-6</strain>
    </source>
</reference>
<dbReference type="Gene3D" id="3.90.190.20">
    <property type="entry name" value="Mur ligase, C-terminal domain"/>
    <property type="match status" value="1"/>
</dbReference>
<comment type="catalytic activity">
    <reaction evidence="10 11">
        <text>D-alanyl-D-alanine + UDP-N-acetyl-alpha-D-muramoyl-L-alanyl-gamma-D-glutamyl-meso-2,6-diaminopimelate + ATP = UDP-N-acetyl-alpha-D-muramoyl-L-alanyl-gamma-D-glutamyl-meso-2,6-diaminopimeloyl-D-alanyl-D-alanine + ADP + phosphate + H(+)</text>
        <dbReference type="Rhea" id="RHEA:28374"/>
        <dbReference type="ChEBI" id="CHEBI:15378"/>
        <dbReference type="ChEBI" id="CHEBI:30616"/>
        <dbReference type="ChEBI" id="CHEBI:43474"/>
        <dbReference type="ChEBI" id="CHEBI:57822"/>
        <dbReference type="ChEBI" id="CHEBI:61386"/>
        <dbReference type="ChEBI" id="CHEBI:83905"/>
        <dbReference type="ChEBI" id="CHEBI:456216"/>
        <dbReference type="EC" id="6.3.2.10"/>
    </reaction>
</comment>
<protein>
    <recommendedName>
        <fullName evidence="10 11">UDP-N-acetylmuramoyl-tripeptide--D-alanyl-D-alanine ligase</fullName>
        <ecNumber evidence="10 11">6.3.2.10</ecNumber>
    </recommendedName>
    <alternativeName>
        <fullName evidence="10">D-alanyl-D-alanine-adding enzyme</fullName>
    </alternativeName>
</protein>
<dbReference type="SUPFAM" id="SSF53623">
    <property type="entry name" value="MurD-like peptide ligases, catalytic domain"/>
    <property type="match status" value="1"/>
</dbReference>
<evidence type="ECO:0000256" key="8">
    <source>
        <dbReference type="ARBA" id="ARBA00023306"/>
    </source>
</evidence>
<proteinExistence type="inferred from homology"/>
<dbReference type="InterPro" id="IPR004101">
    <property type="entry name" value="Mur_ligase_C"/>
</dbReference>
<evidence type="ECO:0000256" key="6">
    <source>
        <dbReference type="ARBA" id="ARBA00022960"/>
    </source>
</evidence>
<feature type="domain" description="Mur ligase C-terminal" evidence="13">
    <location>
        <begin position="300"/>
        <end position="375"/>
    </location>
</feature>
<dbReference type="GO" id="GO:0047480">
    <property type="term" value="F:UDP-N-acetylmuramoyl-tripeptide-D-alanyl-D-alanine ligase activity"/>
    <property type="evidence" value="ECO:0007669"/>
    <property type="project" value="UniProtKB-UniRule"/>
</dbReference>
<evidence type="ECO:0000256" key="1">
    <source>
        <dbReference type="ARBA" id="ARBA00022490"/>
    </source>
</evidence>
<evidence type="ECO:0000313" key="15">
    <source>
        <dbReference type="EMBL" id="BAV95410.1"/>
    </source>
</evidence>
<comment type="function">
    <text evidence="10 11">Involved in cell wall formation. Catalyzes the final step in the synthesis of UDP-N-acetylmuramoyl-pentapeptide, the precursor of murein.</text>
</comment>
<dbReference type="PANTHER" id="PTHR43024:SF1">
    <property type="entry name" value="UDP-N-ACETYLMURAMOYL-TRIPEPTIDE--D-ALANYL-D-ALANINE LIGASE"/>
    <property type="match status" value="1"/>
</dbReference>
<comment type="subcellular location">
    <subcellularLocation>
        <location evidence="10 11">Cytoplasm</location>
    </subcellularLocation>
</comment>
<dbReference type="GO" id="GO:0008360">
    <property type="term" value="P:regulation of cell shape"/>
    <property type="evidence" value="ECO:0007669"/>
    <property type="project" value="UniProtKB-KW"/>
</dbReference>
<keyword evidence="5 10" id="KW-0067">ATP-binding</keyword>
<dbReference type="KEGG" id="ise:JBKA6_1397"/>
<dbReference type="OrthoDB" id="9801978at2"/>
<evidence type="ECO:0000256" key="5">
    <source>
        <dbReference type="ARBA" id="ARBA00022840"/>
    </source>
</evidence>
<evidence type="ECO:0000256" key="7">
    <source>
        <dbReference type="ARBA" id="ARBA00022984"/>
    </source>
</evidence>
<evidence type="ECO:0000256" key="2">
    <source>
        <dbReference type="ARBA" id="ARBA00022598"/>
    </source>
</evidence>
<dbReference type="RefSeq" id="WP_096687177.1">
    <property type="nucleotide sequence ID" value="NZ_AP014564.1"/>
</dbReference>
<keyword evidence="16" id="KW-1185">Reference proteome</keyword>
<evidence type="ECO:0000256" key="4">
    <source>
        <dbReference type="ARBA" id="ARBA00022741"/>
    </source>
</evidence>
<feature type="binding site" evidence="10">
    <location>
        <begin position="98"/>
        <end position="104"/>
    </location>
    <ligand>
        <name>ATP</name>
        <dbReference type="ChEBI" id="CHEBI:30616"/>
    </ligand>
</feature>
<evidence type="ECO:0000256" key="9">
    <source>
        <dbReference type="ARBA" id="ARBA00023316"/>
    </source>
</evidence>
<dbReference type="SUPFAM" id="SSF63418">
    <property type="entry name" value="MurE/MurF N-terminal domain"/>
    <property type="match status" value="1"/>
</dbReference>
<dbReference type="InterPro" id="IPR005863">
    <property type="entry name" value="UDP-N-AcMur_synth"/>
</dbReference>
<dbReference type="PANTHER" id="PTHR43024">
    <property type="entry name" value="UDP-N-ACETYLMURAMOYL-TRIPEPTIDE--D-ALANYL-D-ALANINE LIGASE"/>
    <property type="match status" value="1"/>
</dbReference>
<dbReference type="InterPro" id="IPR035911">
    <property type="entry name" value="MurE/MurF_N"/>
</dbReference>
<keyword evidence="6 10" id="KW-0133">Cell shape</keyword>
<dbReference type="GO" id="GO:0009252">
    <property type="term" value="P:peptidoglycan biosynthetic process"/>
    <property type="evidence" value="ECO:0007669"/>
    <property type="project" value="UniProtKB-UniRule"/>
</dbReference>
<evidence type="ECO:0000259" key="14">
    <source>
        <dbReference type="Pfam" id="PF08245"/>
    </source>
</evidence>
<keyword evidence="4 10" id="KW-0547">Nucleotide-binding</keyword>
<dbReference type="InterPro" id="IPR036615">
    <property type="entry name" value="Mur_ligase_C_dom_sf"/>
</dbReference>
<accession>A0A1J1DZQ8</accession>
<dbReference type="InterPro" id="IPR036565">
    <property type="entry name" value="Mur-like_cat_sf"/>
</dbReference>
<dbReference type="Pfam" id="PF02875">
    <property type="entry name" value="Mur_ligase_C"/>
    <property type="match status" value="1"/>
</dbReference>
<evidence type="ECO:0000259" key="12">
    <source>
        <dbReference type="Pfam" id="PF01225"/>
    </source>
</evidence>
<name>A0A1J1DZQ8_9FLAO</name>
<dbReference type="AlphaFoldDB" id="A0A1J1DZQ8"/>
<dbReference type="UniPathway" id="UPA00219"/>
<sequence>MDISEIYKIIYKQNLRISTDTRSIEDNSVFVALKGENFDGNAFAKKALSKGAKLVFVDDKKYSDLENVIYVPDTLKMIQELAVYHRDKFQIPFIAITGSNGKTTTKELVNSVLLEKYKTHCTKGNLNNHIGVPLTILSIQTDTEMAIIEMGANHKGEIDFLCKISKPNYGYITNFGRAHLEGFGNLEGVIEGKSELYNFLKNNSAKVFVNTADETQNTILSKKGIIDIIPFGPDSNTDINLENIDPFVSVNYLGKIIKSNLIGSYNFYNISAAIAIGEHFGLSFEQIKDGIQKYFPTNNRSQVLKKEDLEIILDAYNANPSSMEIALSSLSNQSDVVLILGDMAELGSFSEEEHQKLVFLIEQRNFHKTYLLGDQFFKTNITKPNIYKYRDIENLKSDLKNDYFSNKKIFIKGSRSMKLEELIHIF</sequence>
<dbReference type="Gene3D" id="3.40.1190.10">
    <property type="entry name" value="Mur-like, catalytic domain"/>
    <property type="match status" value="1"/>
</dbReference>
<dbReference type="Pfam" id="PF08245">
    <property type="entry name" value="Mur_ligase_M"/>
    <property type="match status" value="1"/>
</dbReference>
<comment type="pathway">
    <text evidence="10 11">Cell wall biogenesis; peptidoglycan biosynthesis.</text>
</comment>
<dbReference type="GO" id="GO:0005737">
    <property type="term" value="C:cytoplasm"/>
    <property type="evidence" value="ECO:0007669"/>
    <property type="project" value="UniProtKB-SubCell"/>
</dbReference>
<evidence type="ECO:0000259" key="13">
    <source>
        <dbReference type="Pfam" id="PF02875"/>
    </source>
</evidence>
<evidence type="ECO:0000256" key="11">
    <source>
        <dbReference type="RuleBase" id="RU004136"/>
    </source>
</evidence>
<dbReference type="NCBIfam" id="TIGR01143">
    <property type="entry name" value="murF"/>
    <property type="match status" value="1"/>
</dbReference>
<feature type="domain" description="Mur ligase central" evidence="14">
    <location>
        <begin position="96"/>
        <end position="276"/>
    </location>
</feature>
<dbReference type="GO" id="GO:0008766">
    <property type="term" value="F:UDP-N-acetylmuramoylalanyl-D-glutamyl-2,6-diaminopimelate-D-alanyl-D-alanine ligase activity"/>
    <property type="evidence" value="ECO:0007669"/>
    <property type="project" value="RHEA"/>
</dbReference>
<keyword evidence="3 10" id="KW-0132">Cell division</keyword>
<feature type="domain" description="Mur ligase N-terminal catalytic" evidence="12">
    <location>
        <begin position="17"/>
        <end position="82"/>
    </location>
</feature>
<dbReference type="GO" id="GO:0051301">
    <property type="term" value="P:cell division"/>
    <property type="evidence" value="ECO:0007669"/>
    <property type="project" value="UniProtKB-KW"/>
</dbReference>
<dbReference type="SUPFAM" id="SSF53244">
    <property type="entry name" value="MurD-like peptide ligases, peptide-binding domain"/>
    <property type="match status" value="1"/>
</dbReference>
<dbReference type="EC" id="6.3.2.10" evidence="10 11"/>
<dbReference type="GO" id="GO:0005524">
    <property type="term" value="F:ATP binding"/>
    <property type="evidence" value="ECO:0007669"/>
    <property type="project" value="UniProtKB-UniRule"/>
</dbReference>
<dbReference type="GO" id="GO:0071555">
    <property type="term" value="P:cell wall organization"/>
    <property type="evidence" value="ECO:0007669"/>
    <property type="project" value="UniProtKB-KW"/>
</dbReference>
<evidence type="ECO:0000313" key="16">
    <source>
        <dbReference type="Proteomes" id="UP000243197"/>
    </source>
</evidence>
<dbReference type="Gene3D" id="3.40.1390.10">
    <property type="entry name" value="MurE/MurF, N-terminal domain"/>
    <property type="match status" value="1"/>
</dbReference>
<keyword evidence="9 10" id="KW-0961">Cell wall biogenesis/degradation</keyword>
<keyword evidence="7 10" id="KW-0573">Peptidoglycan synthesis</keyword>
<dbReference type="EMBL" id="AP014564">
    <property type="protein sequence ID" value="BAV95410.1"/>
    <property type="molecule type" value="Genomic_DNA"/>
</dbReference>